<dbReference type="HOGENOM" id="CLU_028282_0_0_1"/>
<name>R0JJA5_EXST2</name>
<protein>
    <recommendedName>
        <fullName evidence="3">Inner kinetochore subunit AME1 domain-containing protein</fullName>
    </recommendedName>
</protein>
<dbReference type="Proteomes" id="UP000016935">
    <property type="component" value="Unassembled WGS sequence"/>
</dbReference>
<feature type="compositionally biased region" description="Polar residues" evidence="2">
    <location>
        <begin position="159"/>
        <end position="189"/>
    </location>
</feature>
<evidence type="ECO:0000259" key="3">
    <source>
        <dbReference type="Pfam" id="PF20994"/>
    </source>
</evidence>
<dbReference type="OrthoDB" id="5377952at2759"/>
<organism evidence="4 5">
    <name type="scientific">Exserohilum turcicum (strain 28A)</name>
    <name type="common">Northern leaf blight fungus</name>
    <name type="synonym">Setosphaeria turcica</name>
    <dbReference type="NCBI Taxonomy" id="671987"/>
    <lineage>
        <taxon>Eukaryota</taxon>
        <taxon>Fungi</taxon>
        <taxon>Dikarya</taxon>
        <taxon>Ascomycota</taxon>
        <taxon>Pezizomycotina</taxon>
        <taxon>Dothideomycetes</taxon>
        <taxon>Pleosporomycetidae</taxon>
        <taxon>Pleosporales</taxon>
        <taxon>Pleosporineae</taxon>
        <taxon>Pleosporaceae</taxon>
        <taxon>Exserohilum</taxon>
    </lineage>
</organism>
<feature type="domain" description="Inner kinetochore subunit AME1" evidence="3">
    <location>
        <begin position="352"/>
        <end position="540"/>
    </location>
</feature>
<feature type="compositionally biased region" description="Polar residues" evidence="2">
    <location>
        <begin position="278"/>
        <end position="287"/>
    </location>
</feature>
<gene>
    <name evidence="4" type="ORF">SETTUDRAFT_123131</name>
</gene>
<feature type="coiled-coil region" evidence="1">
    <location>
        <begin position="405"/>
        <end position="452"/>
    </location>
</feature>
<dbReference type="GeneID" id="19395908"/>
<dbReference type="RefSeq" id="XP_008030896.1">
    <property type="nucleotide sequence ID" value="XM_008032705.1"/>
</dbReference>
<accession>R0JJA5</accession>
<dbReference type="STRING" id="671987.R0JJA5"/>
<dbReference type="EMBL" id="KB908866">
    <property type="protein sequence ID" value="EOA81423.1"/>
    <property type="molecule type" value="Genomic_DNA"/>
</dbReference>
<proteinExistence type="predicted"/>
<dbReference type="InterPro" id="IPR048743">
    <property type="entry name" value="AME1"/>
</dbReference>
<keyword evidence="1" id="KW-0175">Coiled coil</keyword>
<evidence type="ECO:0000256" key="1">
    <source>
        <dbReference type="SAM" id="Coils"/>
    </source>
</evidence>
<sequence length="549" mass="60092">MQQEQDNGPDELSVLDEGTSSVRETVFARSTVMKRTPPQATVQQRASPGSVTQHTPTAGANGATSARSRRSTSRRSKSTDPVPATPSLLPSGQPRKSLATRNKTSPNTPAAAPTEAGSEDELSPQAAVATPRVVGSQMPSQQTPQEETDMAIDELSPQVEPTQISPTRSEPTITQTPNEDSMEQVSAPQSIKRARGRPRRVIEEDVEEGTPIAASAKHTSPRRNEETRVQESEAQDTPVTRKPTQKKKKKQGSMGETADGEVDGVSPAHGEAQRAKQKTTVETWSTREASADDEDPAPEEDDQVEPAPRAVAKRCSPTLAQRVKPSTEKPPRKRQKYTGPTHTISVMRIKGSTVRGITAADITRSILEENIDHRLRRMAGKLQNAQDADRRKELRSEINLSITFKESLSEKLMDLQDANDVLSSNFHKMKLLRRANADVRKEMLALQNSRQEIALEQDDIQTQYHAEKAEVDRRNQLSDSMFAIEAAVKKGREKARKEGREEEGPDLPLSMLLEKVAGAVGSRSGGLLANVKGFNGLLERAAGWLEGRA</sequence>
<feature type="compositionally biased region" description="Basic residues" evidence="2">
    <location>
        <begin position="67"/>
        <end position="76"/>
    </location>
</feature>
<reference evidence="4 5" key="2">
    <citation type="journal article" date="2013" name="PLoS Genet.">
        <title>Comparative genome structure, secondary metabolite, and effector coding capacity across Cochliobolus pathogens.</title>
        <authorList>
            <person name="Condon B.J."/>
            <person name="Leng Y."/>
            <person name="Wu D."/>
            <person name="Bushley K.E."/>
            <person name="Ohm R.A."/>
            <person name="Otillar R."/>
            <person name="Martin J."/>
            <person name="Schackwitz W."/>
            <person name="Grimwood J."/>
            <person name="MohdZainudin N."/>
            <person name="Xue C."/>
            <person name="Wang R."/>
            <person name="Manning V.A."/>
            <person name="Dhillon B."/>
            <person name="Tu Z.J."/>
            <person name="Steffenson B.J."/>
            <person name="Salamov A."/>
            <person name="Sun H."/>
            <person name="Lowry S."/>
            <person name="LaButti K."/>
            <person name="Han J."/>
            <person name="Copeland A."/>
            <person name="Lindquist E."/>
            <person name="Barry K."/>
            <person name="Schmutz J."/>
            <person name="Baker S.E."/>
            <person name="Ciuffetti L.M."/>
            <person name="Grigoriev I.V."/>
            <person name="Zhong S."/>
            <person name="Turgeon B.G."/>
        </authorList>
    </citation>
    <scope>NUCLEOTIDE SEQUENCE [LARGE SCALE GENOMIC DNA]</scope>
    <source>
        <strain evidence="5">28A</strain>
    </source>
</reference>
<feature type="compositionally biased region" description="Polar residues" evidence="2">
    <location>
        <begin position="99"/>
        <end position="108"/>
    </location>
</feature>
<dbReference type="AlphaFoldDB" id="R0JJA5"/>
<feature type="compositionally biased region" description="Acidic residues" evidence="2">
    <location>
        <begin position="291"/>
        <end position="304"/>
    </location>
</feature>
<feature type="compositionally biased region" description="Polar residues" evidence="2">
    <location>
        <begin position="38"/>
        <end position="58"/>
    </location>
</feature>
<keyword evidence="5" id="KW-1185">Reference proteome</keyword>
<evidence type="ECO:0000313" key="5">
    <source>
        <dbReference type="Proteomes" id="UP000016935"/>
    </source>
</evidence>
<feature type="compositionally biased region" description="Basic and acidic residues" evidence="2">
    <location>
        <begin position="222"/>
        <end position="231"/>
    </location>
</feature>
<evidence type="ECO:0000256" key="2">
    <source>
        <dbReference type="SAM" id="MobiDB-lite"/>
    </source>
</evidence>
<dbReference type="eggNOG" id="ENOG502SGUR">
    <property type="taxonomic scope" value="Eukaryota"/>
</dbReference>
<evidence type="ECO:0000313" key="4">
    <source>
        <dbReference type="EMBL" id="EOA81423.1"/>
    </source>
</evidence>
<dbReference type="Pfam" id="PF20994">
    <property type="entry name" value="CENPU"/>
    <property type="match status" value="1"/>
</dbReference>
<reference evidence="4 5" key="1">
    <citation type="journal article" date="2012" name="PLoS Pathog.">
        <title>Diverse lifestyles and strategies of plant pathogenesis encoded in the genomes of eighteen Dothideomycetes fungi.</title>
        <authorList>
            <person name="Ohm R.A."/>
            <person name="Feau N."/>
            <person name="Henrissat B."/>
            <person name="Schoch C.L."/>
            <person name="Horwitz B.A."/>
            <person name="Barry K.W."/>
            <person name="Condon B.J."/>
            <person name="Copeland A.C."/>
            <person name="Dhillon B."/>
            <person name="Glaser F."/>
            <person name="Hesse C.N."/>
            <person name="Kosti I."/>
            <person name="LaButti K."/>
            <person name="Lindquist E.A."/>
            <person name="Lucas S."/>
            <person name="Salamov A.A."/>
            <person name="Bradshaw R.E."/>
            <person name="Ciuffetti L."/>
            <person name="Hamelin R.C."/>
            <person name="Kema G.H.J."/>
            <person name="Lawrence C."/>
            <person name="Scott J.A."/>
            <person name="Spatafora J.W."/>
            <person name="Turgeon B.G."/>
            <person name="de Wit P.J.G.M."/>
            <person name="Zhong S."/>
            <person name="Goodwin S.B."/>
            <person name="Grigoriev I.V."/>
        </authorList>
    </citation>
    <scope>NUCLEOTIDE SEQUENCE [LARGE SCALE GENOMIC DNA]</scope>
    <source>
        <strain evidence="5">28A</strain>
    </source>
</reference>
<feature type="region of interest" description="Disordered" evidence="2">
    <location>
        <begin position="1"/>
        <end position="338"/>
    </location>
</feature>